<evidence type="ECO:0000313" key="2">
    <source>
        <dbReference type="EMBL" id="KAL3502066.1"/>
    </source>
</evidence>
<dbReference type="Proteomes" id="UP001630127">
    <property type="component" value="Unassembled WGS sequence"/>
</dbReference>
<reference evidence="2 3" key="1">
    <citation type="submission" date="2024-11" db="EMBL/GenBank/DDBJ databases">
        <title>A near-complete genome assembly of Cinchona calisaya.</title>
        <authorList>
            <person name="Lian D.C."/>
            <person name="Zhao X.W."/>
            <person name="Wei L."/>
        </authorList>
    </citation>
    <scope>NUCLEOTIDE SEQUENCE [LARGE SCALE GENOMIC DNA]</scope>
    <source>
        <tissue evidence="2">Nenye</tissue>
    </source>
</reference>
<evidence type="ECO:0000256" key="1">
    <source>
        <dbReference type="SAM" id="MobiDB-lite"/>
    </source>
</evidence>
<accession>A0ABD2Y4W2</accession>
<feature type="compositionally biased region" description="Basic and acidic residues" evidence="1">
    <location>
        <begin position="24"/>
        <end position="48"/>
    </location>
</feature>
<keyword evidence="3" id="KW-1185">Reference proteome</keyword>
<feature type="compositionally biased region" description="Basic and acidic residues" evidence="1">
    <location>
        <begin position="1"/>
        <end position="13"/>
    </location>
</feature>
<dbReference type="EMBL" id="JBJUIK010000015">
    <property type="protein sequence ID" value="KAL3502066.1"/>
    <property type="molecule type" value="Genomic_DNA"/>
</dbReference>
<feature type="region of interest" description="Disordered" evidence="1">
    <location>
        <begin position="1"/>
        <end position="67"/>
    </location>
</feature>
<dbReference type="AlphaFoldDB" id="A0ABD2Y4W2"/>
<evidence type="ECO:0000313" key="3">
    <source>
        <dbReference type="Proteomes" id="UP001630127"/>
    </source>
</evidence>
<organism evidence="2 3">
    <name type="scientific">Cinchona calisaya</name>
    <dbReference type="NCBI Taxonomy" id="153742"/>
    <lineage>
        <taxon>Eukaryota</taxon>
        <taxon>Viridiplantae</taxon>
        <taxon>Streptophyta</taxon>
        <taxon>Embryophyta</taxon>
        <taxon>Tracheophyta</taxon>
        <taxon>Spermatophyta</taxon>
        <taxon>Magnoliopsida</taxon>
        <taxon>eudicotyledons</taxon>
        <taxon>Gunneridae</taxon>
        <taxon>Pentapetalae</taxon>
        <taxon>asterids</taxon>
        <taxon>lamiids</taxon>
        <taxon>Gentianales</taxon>
        <taxon>Rubiaceae</taxon>
        <taxon>Cinchonoideae</taxon>
        <taxon>Cinchoneae</taxon>
        <taxon>Cinchona</taxon>
    </lineage>
</organism>
<protein>
    <submittedName>
        <fullName evidence="2">Uncharacterized protein</fullName>
    </submittedName>
</protein>
<gene>
    <name evidence="2" type="ORF">ACH5RR_036515</name>
</gene>
<sequence>MVRADARMEDGISGRRRMGGGGSNREKKEEGEDGSSREKDEERREKGWLGKWKAMRGSSGIGRGKGKGMIEKRIDRIMEEELRLENFI</sequence>
<comment type="caution">
    <text evidence="2">The sequence shown here is derived from an EMBL/GenBank/DDBJ whole genome shotgun (WGS) entry which is preliminary data.</text>
</comment>
<name>A0ABD2Y4W2_9GENT</name>
<proteinExistence type="predicted"/>